<evidence type="ECO:0000313" key="2">
    <source>
        <dbReference type="EMBL" id="UOQ44359.1"/>
    </source>
</evidence>
<dbReference type="Gene3D" id="3.40.30.10">
    <property type="entry name" value="Glutaredoxin"/>
    <property type="match status" value="1"/>
</dbReference>
<accession>A0ABY4EJL6</accession>
<dbReference type="Pfam" id="PF00462">
    <property type="entry name" value="Glutaredoxin"/>
    <property type="match status" value="1"/>
</dbReference>
<evidence type="ECO:0000259" key="1">
    <source>
        <dbReference type="Pfam" id="PF00462"/>
    </source>
</evidence>
<feature type="domain" description="Glutaredoxin" evidence="1">
    <location>
        <begin position="6"/>
        <end position="63"/>
    </location>
</feature>
<dbReference type="InterPro" id="IPR036249">
    <property type="entry name" value="Thioredoxin-like_sf"/>
</dbReference>
<dbReference type="PANTHER" id="PTHR34386:SF1">
    <property type="entry name" value="GLUTAREDOXIN-LIKE PROTEIN NRDH"/>
    <property type="match status" value="1"/>
</dbReference>
<dbReference type="PROSITE" id="PS51354">
    <property type="entry name" value="GLUTAREDOXIN_2"/>
    <property type="match status" value="1"/>
</dbReference>
<gene>
    <name evidence="2" type="ORF">MUN89_21465</name>
</gene>
<evidence type="ECO:0000313" key="3">
    <source>
        <dbReference type="Proteomes" id="UP000831787"/>
    </source>
</evidence>
<dbReference type="SUPFAM" id="SSF52833">
    <property type="entry name" value="Thioredoxin-like"/>
    <property type="match status" value="1"/>
</dbReference>
<reference evidence="2 3" key="1">
    <citation type="submission" date="2022-04" db="EMBL/GenBank/DDBJ databases">
        <title>Halobacillus sp. isolated from saltern.</title>
        <authorList>
            <person name="Won M."/>
            <person name="Lee C.-M."/>
            <person name="Woen H.-Y."/>
            <person name="Kwon S.-W."/>
        </authorList>
    </citation>
    <scope>NUCLEOTIDE SEQUENCE [LARGE SCALE GENOMIC DNA]</scope>
    <source>
        <strain evidence="2 3">SSBR10-3</strain>
    </source>
</reference>
<dbReference type="PANTHER" id="PTHR34386">
    <property type="entry name" value="GLUTAREDOXIN"/>
    <property type="match status" value="1"/>
</dbReference>
<dbReference type="InterPro" id="IPR051548">
    <property type="entry name" value="Grx-like_ET"/>
</dbReference>
<organism evidence="2 3">
    <name type="scientific">Halobacillus salinarum</name>
    <dbReference type="NCBI Taxonomy" id="2932257"/>
    <lineage>
        <taxon>Bacteria</taxon>
        <taxon>Bacillati</taxon>
        <taxon>Bacillota</taxon>
        <taxon>Bacilli</taxon>
        <taxon>Bacillales</taxon>
        <taxon>Bacillaceae</taxon>
        <taxon>Halobacillus</taxon>
    </lineage>
</organism>
<protein>
    <submittedName>
        <fullName evidence="2">Glutaredoxin family protein</fullName>
    </submittedName>
</protein>
<dbReference type="EMBL" id="CP095073">
    <property type="protein sequence ID" value="UOQ44359.1"/>
    <property type="molecule type" value="Genomic_DNA"/>
</dbReference>
<keyword evidence="3" id="KW-1185">Reference proteome</keyword>
<dbReference type="InterPro" id="IPR002109">
    <property type="entry name" value="Glutaredoxin"/>
</dbReference>
<sequence>MSNQRVIVYTSNNCSNCEKVVSKLSEWEIEFEERNISSNREYFKELQKKKVYGTPATFIDEEQILGYQENKLKRTLRVPYEERFLDTDAMHYS</sequence>
<dbReference type="RefSeq" id="WP_244710252.1">
    <property type="nucleotide sequence ID" value="NZ_CP095073.1"/>
</dbReference>
<proteinExistence type="predicted"/>
<name>A0ABY4EJL6_9BACI</name>
<dbReference type="Proteomes" id="UP000831787">
    <property type="component" value="Chromosome"/>
</dbReference>
<dbReference type="CDD" id="cd02976">
    <property type="entry name" value="NrdH"/>
    <property type="match status" value="1"/>
</dbReference>